<dbReference type="EC" id="3.3.2.9" evidence="6"/>
<dbReference type="PIRSF" id="PIRSF001112">
    <property type="entry name" value="Epoxide_hydrolase"/>
    <property type="match status" value="1"/>
</dbReference>
<dbReference type="InterPro" id="IPR000639">
    <property type="entry name" value="Epox_hydrolase-like"/>
</dbReference>
<evidence type="ECO:0000256" key="1">
    <source>
        <dbReference type="ARBA" id="ARBA00010088"/>
    </source>
</evidence>
<dbReference type="PANTHER" id="PTHR21661:SF35">
    <property type="entry name" value="EPOXIDE HYDROLASE"/>
    <property type="match status" value="1"/>
</dbReference>
<comment type="caution">
    <text evidence="6">The sequence shown here is derived from an EMBL/GenBank/DDBJ whole genome shotgun (WGS) entry which is preliminary data.</text>
</comment>
<evidence type="ECO:0000313" key="7">
    <source>
        <dbReference type="Proteomes" id="UP000534186"/>
    </source>
</evidence>
<dbReference type="EMBL" id="JACCCV010000002">
    <property type="protein sequence ID" value="NYF53166.1"/>
    <property type="molecule type" value="Genomic_DNA"/>
</dbReference>
<protein>
    <submittedName>
        <fullName evidence="6">Microsomal epoxide hydrolase</fullName>
        <ecNumber evidence="6">3.3.2.9</ecNumber>
    </submittedName>
</protein>
<proteinExistence type="inferred from homology"/>
<dbReference type="Proteomes" id="UP000534186">
    <property type="component" value="Unassembled WGS sequence"/>
</dbReference>
<evidence type="ECO:0000256" key="2">
    <source>
        <dbReference type="ARBA" id="ARBA00022797"/>
    </source>
</evidence>
<dbReference type="InterPro" id="IPR010497">
    <property type="entry name" value="Epoxide_hydro_N"/>
</dbReference>
<feature type="active site" description="Proton donor" evidence="4">
    <location>
        <position position="342"/>
    </location>
</feature>
<reference evidence="6 7" key="1">
    <citation type="submission" date="2020-07" db="EMBL/GenBank/DDBJ databases">
        <title>Genomic Encyclopedia of Type Strains, Phase IV (KMG-V): Genome sequencing to study the core and pangenomes of soil and plant-associated prokaryotes.</title>
        <authorList>
            <person name="Whitman W."/>
        </authorList>
    </citation>
    <scope>NUCLEOTIDE SEQUENCE [LARGE SCALE GENOMIC DNA]</scope>
    <source>
        <strain evidence="6 7">M8UP30</strain>
    </source>
</reference>
<sequence length="420" mass="47450">MMKTGFEKAKRTGWQVERLLLVALLLHSAIALGQIQATKKLEPVPIRPFKMHVPDSVLNDLKRRLADAKWPDQLPGTTWEYGADIKKVRELADYWQNGYDWRAQEAKINQLDQFTTKIDGQQIYFIHQRSPRPGAIPLMLIHGWPGSILEFEKLVGPLTRPKDKNSPAFDVIIPSLPGFGYSGPTTARGWGPQRMATALVVLMDRLGYSKYGVQGGDWGSAIAQDMAYQAPTHVIGLHLNLIYVPPPNQEAVAKMSDAERKRYSYFDREESSFFFLQASEPQTLAYALTDSAVGWLAWMIGKFQLLTDNNGDFLTAVDRDTFLTDVTLYWVTGTIGSAMRIYRENRLTIEEIVPTPHLETPVGYADFPKEVAVPPFSWITQTYNIVQKTCMPKGGHFAALEQPDLLVADIRKFFAKLDQK</sequence>
<organism evidence="6 7">
    <name type="scientific">Tunturiibacter lichenicola</name>
    <dbReference type="NCBI Taxonomy" id="2051959"/>
    <lineage>
        <taxon>Bacteria</taxon>
        <taxon>Pseudomonadati</taxon>
        <taxon>Acidobacteriota</taxon>
        <taxon>Terriglobia</taxon>
        <taxon>Terriglobales</taxon>
        <taxon>Acidobacteriaceae</taxon>
        <taxon>Tunturiibacter</taxon>
    </lineage>
</organism>
<dbReference type="GO" id="GO:0033961">
    <property type="term" value="F:cis-stilbene-oxide hydrolase activity"/>
    <property type="evidence" value="ECO:0007669"/>
    <property type="project" value="UniProtKB-EC"/>
</dbReference>
<evidence type="ECO:0000259" key="5">
    <source>
        <dbReference type="Pfam" id="PF06441"/>
    </source>
</evidence>
<evidence type="ECO:0000313" key="6">
    <source>
        <dbReference type="EMBL" id="NYF53166.1"/>
    </source>
</evidence>
<evidence type="ECO:0000256" key="3">
    <source>
        <dbReference type="ARBA" id="ARBA00022801"/>
    </source>
</evidence>
<keyword evidence="2" id="KW-0058">Aromatic hydrocarbons catabolism</keyword>
<dbReference type="SUPFAM" id="SSF53474">
    <property type="entry name" value="alpha/beta-Hydrolases"/>
    <property type="match status" value="1"/>
</dbReference>
<evidence type="ECO:0000256" key="4">
    <source>
        <dbReference type="PIRSR" id="PIRSR001112-1"/>
    </source>
</evidence>
<dbReference type="InterPro" id="IPR029058">
    <property type="entry name" value="AB_hydrolase_fold"/>
</dbReference>
<dbReference type="InterPro" id="IPR016292">
    <property type="entry name" value="Epoxide_hydrolase"/>
</dbReference>
<dbReference type="PANTHER" id="PTHR21661">
    <property type="entry name" value="EPOXIDE HYDROLASE 1-RELATED"/>
    <property type="match status" value="1"/>
</dbReference>
<comment type="similarity">
    <text evidence="1">Belongs to the peptidase S33 family.</text>
</comment>
<keyword evidence="3 6" id="KW-0378">Hydrolase</keyword>
<dbReference type="PRINTS" id="PR00412">
    <property type="entry name" value="EPOXHYDRLASE"/>
</dbReference>
<dbReference type="AlphaFoldDB" id="A0A7Y9NPK9"/>
<gene>
    <name evidence="6" type="ORF">HDF12_003565</name>
</gene>
<feature type="active site" description="Proton acceptor" evidence="4">
    <location>
        <position position="396"/>
    </location>
</feature>
<name>A0A7Y9NPK9_9BACT</name>
<feature type="active site" description="Nucleophile" evidence="4">
    <location>
        <position position="217"/>
    </location>
</feature>
<accession>A0A7Y9NPK9</accession>
<dbReference type="GO" id="GO:0097176">
    <property type="term" value="P:epoxide metabolic process"/>
    <property type="evidence" value="ECO:0007669"/>
    <property type="project" value="TreeGrafter"/>
</dbReference>
<dbReference type="Pfam" id="PF06441">
    <property type="entry name" value="EHN"/>
    <property type="match status" value="1"/>
</dbReference>
<dbReference type="Gene3D" id="3.40.50.1820">
    <property type="entry name" value="alpha/beta hydrolase"/>
    <property type="match status" value="1"/>
</dbReference>
<feature type="domain" description="Epoxide hydrolase N-terminal" evidence="5">
    <location>
        <begin position="46"/>
        <end position="151"/>
    </location>
</feature>